<dbReference type="Gene3D" id="1.10.3470.10">
    <property type="entry name" value="ABC transporter involved in vitamin B12 uptake, BtuC"/>
    <property type="match status" value="1"/>
</dbReference>
<dbReference type="PANTHER" id="PTHR30477">
    <property type="entry name" value="ABC-TRANSPORTER METAL-BINDING PROTEIN"/>
    <property type="match status" value="1"/>
</dbReference>
<name>A0ABV5SP59_9MICO</name>
<reference evidence="8 9" key="1">
    <citation type="submission" date="2024-09" db="EMBL/GenBank/DDBJ databases">
        <authorList>
            <person name="Sun Q."/>
            <person name="Mori K."/>
        </authorList>
    </citation>
    <scope>NUCLEOTIDE SEQUENCE [LARGE SCALE GENOMIC DNA]</scope>
    <source>
        <strain evidence="8 9">JCM 14321</strain>
    </source>
</reference>
<keyword evidence="3 6" id="KW-0812">Transmembrane</keyword>
<proteinExistence type="inferred from homology"/>
<feature type="transmembrane region" description="Helical" evidence="7">
    <location>
        <begin position="257"/>
        <end position="278"/>
    </location>
</feature>
<feature type="transmembrane region" description="Helical" evidence="7">
    <location>
        <begin position="139"/>
        <end position="157"/>
    </location>
</feature>
<comment type="similarity">
    <text evidence="2 6">Belongs to the ABC-3 integral membrane protein family.</text>
</comment>
<dbReference type="RefSeq" id="WP_157423727.1">
    <property type="nucleotide sequence ID" value="NZ_BAAANI010000008.1"/>
</dbReference>
<dbReference type="EMBL" id="JBHMBL010000001">
    <property type="protein sequence ID" value="MFB9640854.1"/>
    <property type="molecule type" value="Genomic_DNA"/>
</dbReference>
<evidence type="ECO:0000256" key="6">
    <source>
        <dbReference type="RuleBase" id="RU003943"/>
    </source>
</evidence>
<evidence type="ECO:0000313" key="9">
    <source>
        <dbReference type="Proteomes" id="UP001589667"/>
    </source>
</evidence>
<keyword evidence="5 7" id="KW-0472">Membrane</keyword>
<evidence type="ECO:0000256" key="4">
    <source>
        <dbReference type="ARBA" id="ARBA00022989"/>
    </source>
</evidence>
<comment type="caution">
    <text evidence="8">The sequence shown here is derived from an EMBL/GenBank/DDBJ whole genome shotgun (WGS) entry which is preliminary data.</text>
</comment>
<protein>
    <submittedName>
        <fullName evidence="8">Metal ABC transporter permease</fullName>
    </submittedName>
</protein>
<feature type="transmembrane region" description="Helical" evidence="7">
    <location>
        <begin position="225"/>
        <end position="251"/>
    </location>
</feature>
<keyword evidence="9" id="KW-1185">Reference proteome</keyword>
<comment type="subcellular location">
    <subcellularLocation>
        <location evidence="6">Cell membrane</location>
        <topology evidence="6">Multi-pass membrane protein</topology>
    </subcellularLocation>
    <subcellularLocation>
        <location evidence="1">Membrane</location>
        <topology evidence="1">Multi-pass membrane protein</topology>
    </subcellularLocation>
</comment>
<keyword evidence="6" id="KW-0813">Transport</keyword>
<feature type="transmembrane region" description="Helical" evidence="7">
    <location>
        <begin position="15"/>
        <end position="37"/>
    </location>
</feature>
<evidence type="ECO:0000256" key="1">
    <source>
        <dbReference type="ARBA" id="ARBA00004141"/>
    </source>
</evidence>
<dbReference type="InterPro" id="IPR001626">
    <property type="entry name" value="ABC_TroCD"/>
</dbReference>
<evidence type="ECO:0000256" key="5">
    <source>
        <dbReference type="ARBA" id="ARBA00023136"/>
    </source>
</evidence>
<dbReference type="SUPFAM" id="SSF81345">
    <property type="entry name" value="ABC transporter involved in vitamin B12 uptake, BtuC"/>
    <property type="match status" value="1"/>
</dbReference>
<feature type="transmembrane region" description="Helical" evidence="7">
    <location>
        <begin position="96"/>
        <end position="114"/>
    </location>
</feature>
<evidence type="ECO:0000313" key="8">
    <source>
        <dbReference type="EMBL" id="MFB9640854.1"/>
    </source>
</evidence>
<organism evidence="8 9">
    <name type="scientific">Agromyces lapidis</name>
    <dbReference type="NCBI Taxonomy" id="279574"/>
    <lineage>
        <taxon>Bacteria</taxon>
        <taxon>Bacillati</taxon>
        <taxon>Actinomycetota</taxon>
        <taxon>Actinomycetes</taxon>
        <taxon>Micrococcales</taxon>
        <taxon>Microbacteriaceae</taxon>
        <taxon>Agromyces</taxon>
    </lineage>
</organism>
<sequence>MSLIDALFTAFSIPFMARALVVMLVLAVVAGIVGVLVNLRGLEFISDGLTHAVFPGLAIGLAVGGTSGLLPGAAIAALAGALALTWLDRAGITSDAAIAIVLTATFSVGVIVVSKSDDYAGELEALLFGRVLTIPPEQVVPLVVVSLIALLAVVLTLKQQLFRAFDARGSRAAGDSGLALDLVLNCAIALVVVAAASTVGTLLVLALLIVPGAVARLVTGRLWWLFPVAAGFAAIGAWLGLAAGFAVSVGAGVDLPAGATIVAVFVVGYALVLGVSALSGRASRASRAPRSPRRAGGAATSAARAAGTAARAAGTAAATGAGEGR</sequence>
<keyword evidence="4 7" id="KW-1133">Transmembrane helix</keyword>
<dbReference type="Pfam" id="PF00950">
    <property type="entry name" value="ABC-3"/>
    <property type="match status" value="1"/>
</dbReference>
<dbReference type="Proteomes" id="UP001589667">
    <property type="component" value="Unassembled WGS sequence"/>
</dbReference>
<dbReference type="InterPro" id="IPR037294">
    <property type="entry name" value="ABC_BtuC-like"/>
</dbReference>
<evidence type="ECO:0000256" key="3">
    <source>
        <dbReference type="ARBA" id="ARBA00022692"/>
    </source>
</evidence>
<gene>
    <name evidence="8" type="ORF">ACFFQV_01005</name>
</gene>
<dbReference type="PANTHER" id="PTHR30477:SF0">
    <property type="entry name" value="METAL TRANSPORT SYSTEM MEMBRANE PROTEIN TM_0125-RELATED"/>
    <property type="match status" value="1"/>
</dbReference>
<evidence type="ECO:0000256" key="7">
    <source>
        <dbReference type="SAM" id="Phobius"/>
    </source>
</evidence>
<accession>A0ABV5SP59</accession>
<evidence type="ECO:0000256" key="2">
    <source>
        <dbReference type="ARBA" id="ARBA00008034"/>
    </source>
</evidence>